<dbReference type="GO" id="GO:0006892">
    <property type="term" value="P:post-Golgi vesicle-mediated transport"/>
    <property type="evidence" value="ECO:0000318"/>
    <property type="project" value="GO_Central"/>
</dbReference>
<sequence length="600" mass="69133">MEREETREMKSDTDCSDDESGTTTMRCGKLKKKALIASSKITHSLRKFTQYRIQSVSIEDIHDAEEEKAVLAFRNEILSRNLLPDRHDDYHKILRFLKARNFDFDKTLKMWGEMLQWRKEFSTDSILEEFKFDELEEVLRCYPQGYHGVDREGRPIYIERLGKVESNKLMCITTLERYLKYHVQEFEKVLHEKFPACSIAAKKHIDSTTTILDVNGVGFKNFNKIARDILLNVQKIDGEYYPETLHQMFIVNAGTGFKLVWNTVKGFLDPMTVSKIHVLGTKFHSRLFEHIDPSQLPVFLGGECICSLEGSCLRPNRDPWINNDIMKFVLNLETTCTRKIIHVSDEEYGVHLYGHGQRHSLKVKGSYDVGDHSSFVSSPIEVRLRDNENKRISDESDYGSCDDHFVKGDGIMHSQHEERTNSNTSVGFGNCGHSHVNATPHQGARHDTHLGSIHMINYDQDKMVLRVFWRLLLNFVVKILSFLHAKITWRSVGGFNNIPPCKITSSHLPSQSQIECTALPKDEVASCFERLQKLENMVNEISNNPSSIPLEKEKLLLGSWDRIKAIDQDLEKTKKVMRASLIEQTKVAESLESYMNQKSR</sequence>
<dbReference type="OrthoDB" id="1434354at2759"/>
<dbReference type="SUPFAM" id="SSF52087">
    <property type="entry name" value="CRAL/TRIO domain"/>
    <property type="match status" value="1"/>
</dbReference>
<accession>A0A0K9PIG8</accession>
<feature type="compositionally biased region" description="Basic and acidic residues" evidence="5">
    <location>
        <begin position="1"/>
        <end position="13"/>
    </location>
</feature>
<gene>
    <name evidence="7" type="ORF">ZOSMA_22G00160</name>
</gene>
<dbReference type="AlphaFoldDB" id="A0A0K9PIG8"/>
<evidence type="ECO:0000256" key="2">
    <source>
        <dbReference type="ARBA" id="ARBA00004395"/>
    </source>
</evidence>
<dbReference type="GO" id="GO:0008526">
    <property type="term" value="F:phosphatidylinositol transfer activity"/>
    <property type="evidence" value="ECO:0000318"/>
    <property type="project" value="GO_Central"/>
</dbReference>
<dbReference type="InterPro" id="IPR036865">
    <property type="entry name" value="CRAL-TRIO_dom_sf"/>
</dbReference>
<evidence type="ECO:0000256" key="3">
    <source>
        <dbReference type="ARBA" id="ARBA00023034"/>
    </source>
</evidence>
<dbReference type="SMART" id="SM01100">
    <property type="entry name" value="CRAL_TRIO_N"/>
    <property type="match status" value="1"/>
</dbReference>
<organism evidence="7 8">
    <name type="scientific">Zostera marina</name>
    <name type="common">Eelgrass</name>
    <dbReference type="NCBI Taxonomy" id="29655"/>
    <lineage>
        <taxon>Eukaryota</taxon>
        <taxon>Viridiplantae</taxon>
        <taxon>Streptophyta</taxon>
        <taxon>Embryophyta</taxon>
        <taxon>Tracheophyta</taxon>
        <taxon>Spermatophyta</taxon>
        <taxon>Magnoliopsida</taxon>
        <taxon>Liliopsida</taxon>
        <taxon>Zosteraceae</taxon>
        <taxon>Zostera</taxon>
    </lineage>
</organism>
<dbReference type="InterPro" id="IPR001251">
    <property type="entry name" value="CRAL-TRIO_dom"/>
</dbReference>
<protein>
    <submittedName>
        <fullName evidence="7">Sec14p-like phosphatidylinositol transfer family protein</fullName>
    </submittedName>
</protein>
<dbReference type="Gene3D" id="1.10.8.20">
    <property type="entry name" value="N-terminal domain of phosphatidylinositol transfer protein sec14p"/>
    <property type="match status" value="1"/>
</dbReference>
<dbReference type="SUPFAM" id="SSF46938">
    <property type="entry name" value="CRAL/TRIO N-terminal domain"/>
    <property type="match status" value="1"/>
</dbReference>
<dbReference type="InterPro" id="IPR036273">
    <property type="entry name" value="CRAL/TRIO_N_dom_sf"/>
</dbReference>
<name>A0A0K9PIG8_ZOSMR</name>
<dbReference type="Pfam" id="PF00650">
    <property type="entry name" value="CRAL_TRIO"/>
    <property type="match status" value="1"/>
</dbReference>
<feature type="domain" description="CRAL-TRIO" evidence="6">
    <location>
        <begin position="134"/>
        <end position="308"/>
    </location>
</feature>
<comment type="subcellular location">
    <subcellularLocation>
        <location evidence="1">Cell membrane</location>
        <topology evidence="1">Peripheral membrane protein</topology>
    </subcellularLocation>
    <subcellularLocation>
        <location evidence="2">Golgi apparatus membrane</location>
        <topology evidence="2">Peripheral membrane protein</topology>
    </subcellularLocation>
</comment>
<dbReference type="PROSITE" id="PS50191">
    <property type="entry name" value="CRAL_TRIO"/>
    <property type="match status" value="1"/>
</dbReference>
<proteinExistence type="inferred from homology"/>
<evidence type="ECO:0000313" key="7">
    <source>
        <dbReference type="EMBL" id="KMZ68731.1"/>
    </source>
</evidence>
<comment type="caution">
    <text evidence="7">The sequence shown here is derived from an EMBL/GenBank/DDBJ whole genome shotgun (WGS) entry which is preliminary data.</text>
</comment>
<dbReference type="GO" id="GO:0000139">
    <property type="term" value="C:Golgi membrane"/>
    <property type="evidence" value="ECO:0007669"/>
    <property type="project" value="UniProtKB-SubCell"/>
</dbReference>
<evidence type="ECO:0000259" key="6">
    <source>
        <dbReference type="PROSITE" id="PS50191"/>
    </source>
</evidence>
<reference evidence="8" key="1">
    <citation type="journal article" date="2016" name="Nature">
        <title>The genome of the seagrass Zostera marina reveals angiosperm adaptation to the sea.</title>
        <authorList>
            <person name="Olsen J.L."/>
            <person name="Rouze P."/>
            <person name="Verhelst B."/>
            <person name="Lin Y.-C."/>
            <person name="Bayer T."/>
            <person name="Collen J."/>
            <person name="Dattolo E."/>
            <person name="De Paoli E."/>
            <person name="Dittami S."/>
            <person name="Maumus F."/>
            <person name="Michel G."/>
            <person name="Kersting A."/>
            <person name="Lauritano C."/>
            <person name="Lohaus R."/>
            <person name="Toepel M."/>
            <person name="Tonon T."/>
            <person name="Vanneste K."/>
            <person name="Amirebrahimi M."/>
            <person name="Brakel J."/>
            <person name="Bostroem C."/>
            <person name="Chovatia M."/>
            <person name="Grimwood J."/>
            <person name="Jenkins J.W."/>
            <person name="Jueterbock A."/>
            <person name="Mraz A."/>
            <person name="Stam W.T."/>
            <person name="Tice H."/>
            <person name="Bornberg-Bauer E."/>
            <person name="Green P.J."/>
            <person name="Pearson G.A."/>
            <person name="Procaccini G."/>
            <person name="Duarte C.M."/>
            <person name="Schmutz J."/>
            <person name="Reusch T.B.H."/>
            <person name="Van de Peer Y."/>
        </authorList>
    </citation>
    <scope>NUCLEOTIDE SEQUENCE [LARGE SCALE GENOMIC DNA]</scope>
    <source>
        <strain evidence="8">cv. Finnish</strain>
    </source>
</reference>
<keyword evidence="3" id="KW-0333">Golgi apparatus</keyword>
<dbReference type="PANTHER" id="PTHR45657:SF62">
    <property type="entry name" value="OS08G0341700 PROTEIN"/>
    <property type="match status" value="1"/>
</dbReference>
<dbReference type="SMART" id="SM00516">
    <property type="entry name" value="SEC14"/>
    <property type="match status" value="1"/>
</dbReference>
<dbReference type="InterPro" id="IPR051026">
    <property type="entry name" value="PI/PC_transfer"/>
</dbReference>
<dbReference type="InterPro" id="IPR011074">
    <property type="entry name" value="CRAL/TRIO_N_dom"/>
</dbReference>
<evidence type="ECO:0000256" key="5">
    <source>
        <dbReference type="SAM" id="MobiDB-lite"/>
    </source>
</evidence>
<dbReference type="STRING" id="29655.A0A0K9PIG8"/>
<dbReference type="Proteomes" id="UP000036987">
    <property type="component" value="Unassembled WGS sequence"/>
</dbReference>
<evidence type="ECO:0000256" key="1">
    <source>
        <dbReference type="ARBA" id="ARBA00004202"/>
    </source>
</evidence>
<dbReference type="GO" id="GO:0005886">
    <property type="term" value="C:plasma membrane"/>
    <property type="evidence" value="ECO:0007669"/>
    <property type="project" value="UniProtKB-SubCell"/>
</dbReference>
<evidence type="ECO:0000256" key="4">
    <source>
        <dbReference type="ARBA" id="ARBA00038020"/>
    </source>
</evidence>
<dbReference type="Gene3D" id="3.40.525.10">
    <property type="entry name" value="CRAL-TRIO lipid binding domain"/>
    <property type="match status" value="1"/>
</dbReference>
<keyword evidence="8" id="KW-1185">Reference proteome</keyword>
<feature type="region of interest" description="Disordered" evidence="5">
    <location>
        <begin position="1"/>
        <end position="23"/>
    </location>
</feature>
<evidence type="ECO:0000313" key="8">
    <source>
        <dbReference type="Proteomes" id="UP000036987"/>
    </source>
</evidence>
<dbReference type="PANTHER" id="PTHR45657">
    <property type="entry name" value="CRAL-TRIO DOMAIN-CONTAINING PROTEIN YKL091C-RELATED"/>
    <property type="match status" value="1"/>
</dbReference>
<dbReference type="EMBL" id="LFYR01000811">
    <property type="protein sequence ID" value="KMZ68731.1"/>
    <property type="molecule type" value="Genomic_DNA"/>
</dbReference>
<comment type="similarity">
    <text evidence="4">Belongs to the SFH family.</text>
</comment>
<dbReference type="CDD" id="cd00170">
    <property type="entry name" value="SEC14"/>
    <property type="match status" value="1"/>
</dbReference>